<dbReference type="GO" id="GO:0003978">
    <property type="term" value="F:UDP-glucose 4-epimerase activity"/>
    <property type="evidence" value="ECO:0007669"/>
    <property type="project" value="UniProtKB-EC"/>
</dbReference>
<feature type="domain" description="NAD-dependent epimerase/dehydratase" evidence="1">
    <location>
        <begin position="5"/>
        <end position="222"/>
    </location>
</feature>
<dbReference type="EMBL" id="OX336137">
    <property type="protein sequence ID" value="CAI2717076.1"/>
    <property type="molecule type" value="Genomic_DNA"/>
</dbReference>
<dbReference type="InterPro" id="IPR001509">
    <property type="entry name" value="Epimerase_deHydtase"/>
</dbReference>
<dbReference type="InterPro" id="IPR050177">
    <property type="entry name" value="Lipid_A_modif_metabolic_enz"/>
</dbReference>
<dbReference type="SUPFAM" id="SSF51735">
    <property type="entry name" value="NAD(P)-binding Rossmann-fold domains"/>
    <property type="match status" value="1"/>
</dbReference>
<dbReference type="Pfam" id="PF01370">
    <property type="entry name" value="Epimerase"/>
    <property type="match status" value="1"/>
</dbReference>
<dbReference type="PANTHER" id="PTHR43245">
    <property type="entry name" value="BIFUNCTIONAL POLYMYXIN RESISTANCE PROTEIN ARNA"/>
    <property type="match status" value="1"/>
</dbReference>
<proteinExistence type="predicted"/>
<organism evidence="2 3">
    <name type="scientific">Nitrospina watsonii</name>
    <dbReference type="NCBI Taxonomy" id="1323948"/>
    <lineage>
        <taxon>Bacteria</taxon>
        <taxon>Pseudomonadati</taxon>
        <taxon>Nitrospinota/Tectimicrobiota group</taxon>
        <taxon>Nitrospinota</taxon>
        <taxon>Nitrospinia</taxon>
        <taxon>Nitrospinales</taxon>
        <taxon>Nitrospinaceae</taxon>
        <taxon>Nitrospina</taxon>
    </lineage>
</organism>
<sequence>MSRFLVTGAAGFIGRHLCNYLRNRKHEVWALTRRPEEGPWDQAFCCDLGSAPLPDGLMDGVDGIFHLANIAHTNLTGKEAECYWSVNVAGTEALLMAAANANVARFVYFSSVKAVADPGGECVDETWEPVPKDLYGYSKRMAEQRVLAAGVKTGMHVCNLRPALVYGPGVKGNLFRMLQAVKRGRFPPLPDFGNRRSMVSLDDLITAAGLAMENPKANGRTYIVEDGQGYSTRMLYEAMCKEFGVPVSRWHIPEHVLCMGAVIGDWIGKLFKCNMPLNSAVLSRLMSSACYRSDRIRNELGWLSQNTFFDGLPDMVDRVEDSSDS</sequence>
<evidence type="ECO:0000313" key="2">
    <source>
        <dbReference type="EMBL" id="CAI2717076.1"/>
    </source>
</evidence>
<gene>
    <name evidence="2" type="ORF">NSPWAT_0217</name>
</gene>
<keyword evidence="3" id="KW-1185">Reference proteome</keyword>
<dbReference type="Gene3D" id="3.40.50.720">
    <property type="entry name" value="NAD(P)-binding Rossmann-like Domain"/>
    <property type="match status" value="1"/>
</dbReference>
<dbReference type="Proteomes" id="UP001157733">
    <property type="component" value="Chromosome"/>
</dbReference>
<keyword evidence="2" id="KW-0413">Isomerase</keyword>
<evidence type="ECO:0000313" key="3">
    <source>
        <dbReference type="Proteomes" id="UP001157733"/>
    </source>
</evidence>
<name>A0ABN8W1S6_9BACT</name>
<dbReference type="InterPro" id="IPR036291">
    <property type="entry name" value="NAD(P)-bd_dom_sf"/>
</dbReference>
<dbReference type="RefSeq" id="WP_282010044.1">
    <property type="nucleotide sequence ID" value="NZ_OX336137.1"/>
</dbReference>
<evidence type="ECO:0000259" key="1">
    <source>
        <dbReference type="Pfam" id="PF01370"/>
    </source>
</evidence>
<accession>A0ABN8W1S6</accession>
<dbReference type="PANTHER" id="PTHR43245:SF55">
    <property type="entry name" value="NAD(P)-BINDING DOMAIN-CONTAINING PROTEIN"/>
    <property type="match status" value="1"/>
</dbReference>
<dbReference type="EC" id="5.1.3.2" evidence="2"/>
<protein>
    <submittedName>
        <fullName evidence="2">UDP-glucose 4-epimerase</fullName>
        <ecNumber evidence="2">5.1.3.2</ecNumber>
    </submittedName>
</protein>
<reference evidence="2 3" key="1">
    <citation type="submission" date="2022-09" db="EMBL/GenBank/DDBJ databases">
        <authorList>
            <person name="Kop L."/>
        </authorList>
    </citation>
    <scope>NUCLEOTIDE SEQUENCE [LARGE SCALE GENOMIC DNA]</scope>
    <source>
        <strain evidence="2 3">347</strain>
    </source>
</reference>